<organism evidence="2 3">
    <name type="scientific">Candidula unifasciata</name>
    <dbReference type="NCBI Taxonomy" id="100452"/>
    <lineage>
        <taxon>Eukaryota</taxon>
        <taxon>Metazoa</taxon>
        <taxon>Spiralia</taxon>
        <taxon>Lophotrochozoa</taxon>
        <taxon>Mollusca</taxon>
        <taxon>Gastropoda</taxon>
        <taxon>Heterobranchia</taxon>
        <taxon>Euthyneura</taxon>
        <taxon>Panpulmonata</taxon>
        <taxon>Eupulmonata</taxon>
        <taxon>Stylommatophora</taxon>
        <taxon>Helicina</taxon>
        <taxon>Helicoidea</taxon>
        <taxon>Geomitridae</taxon>
        <taxon>Candidula</taxon>
    </lineage>
</organism>
<proteinExistence type="predicted"/>
<name>A0A8S3ZTJ6_9EUPU</name>
<comment type="caution">
    <text evidence="2">The sequence shown here is derived from an EMBL/GenBank/DDBJ whole genome shotgun (WGS) entry which is preliminary data.</text>
</comment>
<dbReference type="EMBL" id="CAJHNH020004602">
    <property type="protein sequence ID" value="CAG5131348.1"/>
    <property type="molecule type" value="Genomic_DNA"/>
</dbReference>
<dbReference type="Proteomes" id="UP000678393">
    <property type="component" value="Unassembled WGS sequence"/>
</dbReference>
<dbReference type="AlphaFoldDB" id="A0A8S3ZTJ6"/>
<evidence type="ECO:0000313" key="2">
    <source>
        <dbReference type="EMBL" id="CAG5131348.1"/>
    </source>
</evidence>
<protein>
    <submittedName>
        <fullName evidence="2">Uncharacterized protein</fullName>
    </submittedName>
</protein>
<keyword evidence="1" id="KW-0732">Signal</keyword>
<evidence type="ECO:0000313" key="3">
    <source>
        <dbReference type="Proteomes" id="UP000678393"/>
    </source>
</evidence>
<feature type="signal peptide" evidence="1">
    <location>
        <begin position="1"/>
        <end position="22"/>
    </location>
</feature>
<gene>
    <name evidence="2" type="ORF">CUNI_LOCUS16906</name>
</gene>
<feature type="chain" id="PRO_5035738275" evidence="1">
    <location>
        <begin position="23"/>
        <end position="57"/>
    </location>
</feature>
<reference evidence="2" key="1">
    <citation type="submission" date="2021-04" db="EMBL/GenBank/DDBJ databases">
        <authorList>
            <consortium name="Molecular Ecology Group"/>
        </authorList>
    </citation>
    <scope>NUCLEOTIDE SEQUENCE</scope>
</reference>
<feature type="non-terminal residue" evidence="2">
    <location>
        <position position="1"/>
    </location>
</feature>
<accession>A0A8S3ZTJ6</accession>
<feature type="non-terminal residue" evidence="2">
    <location>
        <position position="57"/>
    </location>
</feature>
<sequence length="57" mass="6431">FSQLFTLITYILNISYIKPVTATCLTPRITKRVAVHKETDTLCVCVCVCMCVRACVF</sequence>
<evidence type="ECO:0000256" key="1">
    <source>
        <dbReference type="SAM" id="SignalP"/>
    </source>
</evidence>
<keyword evidence="3" id="KW-1185">Reference proteome</keyword>